<dbReference type="Proteomes" id="UP000287651">
    <property type="component" value="Unassembled WGS sequence"/>
</dbReference>
<sequence length="101" mass="11298">MALEDEYGTLDRRDIHRNCCCRGIEGRTSSSMRCRWSGHRTRGRSSTRYFSTMFDLAGTSSDEGCNLITTVHYGTYVEDGNSRATVSGAQIFILLDVMTKG</sequence>
<proteinExistence type="predicted"/>
<evidence type="ECO:0000313" key="1">
    <source>
        <dbReference type="EMBL" id="RRT32976.1"/>
    </source>
</evidence>
<protein>
    <submittedName>
        <fullName evidence="1">Uncharacterized protein</fullName>
    </submittedName>
</protein>
<reference evidence="1 2" key="1">
    <citation type="journal article" date="2014" name="Agronomy (Basel)">
        <title>A Draft Genome Sequence for Ensete ventricosum, the Drought-Tolerant Tree Against Hunger.</title>
        <authorList>
            <person name="Harrison J."/>
            <person name="Moore K.A."/>
            <person name="Paszkiewicz K."/>
            <person name="Jones T."/>
            <person name="Grant M."/>
            <person name="Ambacheew D."/>
            <person name="Muzemil S."/>
            <person name="Studholme D.J."/>
        </authorList>
    </citation>
    <scope>NUCLEOTIDE SEQUENCE [LARGE SCALE GENOMIC DNA]</scope>
</reference>
<organism evidence="1 2">
    <name type="scientific">Ensete ventricosum</name>
    <name type="common">Abyssinian banana</name>
    <name type="synonym">Musa ensete</name>
    <dbReference type="NCBI Taxonomy" id="4639"/>
    <lineage>
        <taxon>Eukaryota</taxon>
        <taxon>Viridiplantae</taxon>
        <taxon>Streptophyta</taxon>
        <taxon>Embryophyta</taxon>
        <taxon>Tracheophyta</taxon>
        <taxon>Spermatophyta</taxon>
        <taxon>Magnoliopsida</taxon>
        <taxon>Liliopsida</taxon>
        <taxon>Zingiberales</taxon>
        <taxon>Musaceae</taxon>
        <taxon>Ensete</taxon>
    </lineage>
</organism>
<dbReference type="AlphaFoldDB" id="A0A426X0I9"/>
<evidence type="ECO:0000313" key="2">
    <source>
        <dbReference type="Proteomes" id="UP000287651"/>
    </source>
</evidence>
<name>A0A426X0I9_ENSVE</name>
<comment type="caution">
    <text evidence="1">The sequence shown here is derived from an EMBL/GenBank/DDBJ whole genome shotgun (WGS) entry which is preliminary data.</text>
</comment>
<dbReference type="EMBL" id="AMZH03030204">
    <property type="protein sequence ID" value="RRT32976.1"/>
    <property type="molecule type" value="Genomic_DNA"/>
</dbReference>
<gene>
    <name evidence="1" type="ORF">B296_00058432</name>
</gene>
<accession>A0A426X0I9</accession>